<evidence type="ECO:0000256" key="4">
    <source>
        <dbReference type="ARBA" id="ARBA00023242"/>
    </source>
</evidence>
<comment type="subcellular location">
    <subcellularLocation>
        <location evidence="1">Nucleus</location>
    </subcellularLocation>
</comment>
<dbReference type="GO" id="GO:0031490">
    <property type="term" value="F:chromatin DNA binding"/>
    <property type="evidence" value="ECO:0007669"/>
    <property type="project" value="TreeGrafter"/>
</dbReference>
<keyword evidence="3" id="KW-0479">Metal-binding</keyword>
<comment type="similarity">
    <text evidence="2">Belongs to the JARID1 histone demethylase family.</text>
</comment>
<feature type="compositionally biased region" description="Basic residues" evidence="6">
    <location>
        <begin position="266"/>
        <end position="279"/>
    </location>
</feature>
<proteinExistence type="inferred from homology"/>
<keyword evidence="10" id="KW-1185">Reference proteome</keyword>
<organism evidence="9 10">
    <name type="scientific">Heracleum sosnowskyi</name>
    <dbReference type="NCBI Taxonomy" id="360622"/>
    <lineage>
        <taxon>Eukaryota</taxon>
        <taxon>Viridiplantae</taxon>
        <taxon>Streptophyta</taxon>
        <taxon>Embryophyta</taxon>
        <taxon>Tracheophyta</taxon>
        <taxon>Spermatophyta</taxon>
        <taxon>Magnoliopsida</taxon>
        <taxon>eudicotyledons</taxon>
        <taxon>Gunneridae</taxon>
        <taxon>Pentapetalae</taxon>
        <taxon>asterids</taxon>
        <taxon>campanulids</taxon>
        <taxon>Apiales</taxon>
        <taxon>Apiaceae</taxon>
        <taxon>Apioideae</taxon>
        <taxon>apioid superclade</taxon>
        <taxon>Tordylieae</taxon>
        <taxon>Tordyliinae</taxon>
        <taxon>Heracleum</taxon>
    </lineage>
</organism>
<dbReference type="PROSITE" id="PS51184">
    <property type="entry name" value="JMJC"/>
    <property type="match status" value="1"/>
</dbReference>
<evidence type="ECO:0008006" key="11">
    <source>
        <dbReference type="Google" id="ProtNLM"/>
    </source>
</evidence>
<dbReference type="GO" id="GO:0000785">
    <property type="term" value="C:chromatin"/>
    <property type="evidence" value="ECO:0007669"/>
    <property type="project" value="TreeGrafter"/>
</dbReference>
<dbReference type="GO" id="GO:0000118">
    <property type="term" value="C:histone deacetylase complex"/>
    <property type="evidence" value="ECO:0007669"/>
    <property type="project" value="TreeGrafter"/>
</dbReference>
<evidence type="ECO:0000256" key="2">
    <source>
        <dbReference type="ARBA" id="ARBA00006801"/>
    </source>
</evidence>
<evidence type="ECO:0000256" key="3">
    <source>
        <dbReference type="ARBA" id="ARBA00022723"/>
    </source>
</evidence>
<keyword evidence="5" id="KW-0862">Zinc</keyword>
<dbReference type="FunFam" id="2.60.120.650:FF:000033">
    <property type="entry name" value="Transcription factor jumonji (JmjC) domain-containing protein"/>
    <property type="match status" value="1"/>
</dbReference>
<reference evidence="9" key="2">
    <citation type="submission" date="2023-05" db="EMBL/GenBank/DDBJ databases">
        <authorList>
            <person name="Schelkunov M.I."/>
        </authorList>
    </citation>
    <scope>NUCLEOTIDE SEQUENCE</scope>
    <source>
        <strain evidence="9">Hsosn_3</strain>
        <tissue evidence="9">Leaf</tissue>
    </source>
</reference>
<keyword evidence="4" id="KW-0539">Nucleus</keyword>
<comment type="caution">
    <text evidence="9">The sequence shown here is derived from an EMBL/GenBank/DDBJ whole genome shotgun (WGS) entry which is preliminary data.</text>
</comment>
<sequence>MVEDGAVLGESGDDVDIGLEENEITRREKKQMIKDAFIEELDECFHESRKSRTSMKQTHDAKRRHLTDDNGDPLSVMCHQCQRNDKGRVVTCGNCKWKRYCVPCMTTWYPKMTEDDFARFCPVCQVNCNCKSCLRLEVLKKDKERFNLKFTVEERIQYCKYIIPMLLPFLTQFNKEQMREKQIEAEIQGLSFAKLNVENANCGLEERIYCDNCKTSIADYHRSCSSCGYDLCLICCQELRDGCLRGSREELNIQFVDPGSPYMHAKPQKNPKSGRRSGRRSGNLAETSGEVGARWMLMHERFSRVIGKELGRGDSVTKLHCDMSDAVNVLTHVQEVTYTSAQQAEIEKLKQQQFFQHEREIFGREHVVNHKVEKQEDEVGRVTGALNGTFHTEGLRHENGDGDEEDERNANSVVGSLDDSIEGIEHPEGGALWDIFRRQDSPKLEEYIRKYYKEFRHIYCRPLDEVVHPIHDQTFYLTTEHKRRLKEEYGIEPWTFVQKVGDAVFIPVGCPHQVRNIKSCIKVALDFVSPENVHECVRLAEEFRTLPLNHRAKEDKLEVKKICLYAMEKAVDDLENLQKTGEEKPGVVIASGICDNRKQTKRKKRRT</sequence>
<dbReference type="PANTHER" id="PTHR12549">
    <property type="entry name" value="JMJC DOMAIN-CONTAINING HISTONE DEMETHYLATION PROTEIN"/>
    <property type="match status" value="1"/>
</dbReference>
<name>A0AAD8IG10_9APIA</name>
<dbReference type="GO" id="GO:0032454">
    <property type="term" value="F:histone H3K9 demethylase activity"/>
    <property type="evidence" value="ECO:0007669"/>
    <property type="project" value="InterPro"/>
</dbReference>
<gene>
    <name evidence="9" type="ORF">POM88_022019</name>
</gene>
<evidence type="ECO:0000259" key="7">
    <source>
        <dbReference type="PROSITE" id="PS50089"/>
    </source>
</evidence>
<dbReference type="AlphaFoldDB" id="A0AAD8IG10"/>
<accession>A0AAD8IG10</accession>
<dbReference type="SMART" id="SM00558">
    <property type="entry name" value="JmjC"/>
    <property type="match status" value="1"/>
</dbReference>
<keyword evidence="5" id="KW-0863">Zinc-finger</keyword>
<dbReference type="Proteomes" id="UP001237642">
    <property type="component" value="Unassembled WGS sequence"/>
</dbReference>
<dbReference type="GO" id="GO:0006357">
    <property type="term" value="P:regulation of transcription by RNA polymerase II"/>
    <property type="evidence" value="ECO:0007669"/>
    <property type="project" value="TreeGrafter"/>
</dbReference>
<protein>
    <recommendedName>
        <fullName evidence="11">JmjC domain-containing protein</fullName>
    </recommendedName>
</protein>
<dbReference type="GO" id="GO:0003712">
    <property type="term" value="F:transcription coregulator activity"/>
    <property type="evidence" value="ECO:0007669"/>
    <property type="project" value="TreeGrafter"/>
</dbReference>
<dbReference type="PROSITE" id="PS50089">
    <property type="entry name" value="ZF_RING_2"/>
    <property type="match status" value="1"/>
</dbReference>
<reference evidence="9" key="1">
    <citation type="submission" date="2023-02" db="EMBL/GenBank/DDBJ databases">
        <title>Genome of toxic invasive species Heracleum sosnowskyi carries increased number of genes despite the absence of recent whole-genome duplications.</title>
        <authorList>
            <person name="Schelkunov M."/>
            <person name="Shtratnikova V."/>
            <person name="Makarenko M."/>
            <person name="Klepikova A."/>
            <person name="Omelchenko D."/>
            <person name="Novikova G."/>
            <person name="Obukhova E."/>
            <person name="Bogdanov V."/>
            <person name="Penin A."/>
            <person name="Logacheva M."/>
        </authorList>
    </citation>
    <scope>NUCLEOTIDE SEQUENCE</scope>
    <source>
        <strain evidence="9">Hsosn_3</strain>
        <tissue evidence="9">Leaf</tissue>
    </source>
</reference>
<dbReference type="PANTHER" id="PTHR12549:SF11">
    <property type="entry name" value="LYSINE-SPECIFIC DEMETHYLASE JMJ25"/>
    <property type="match status" value="1"/>
</dbReference>
<dbReference type="EMBL" id="JAUIZM010000005">
    <property type="protein sequence ID" value="KAK1384284.1"/>
    <property type="molecule type" value="Genomic_DNA"/>
</dbReference>
<evidence type="ECO:0000313" key="10">
    <source>
        <dbReference type="Proteomes" id="UP001237642"/>
    </source>
</evidence>
<evidence type="ECO:0000256" key="6">
    <source>
        <dbReference type="SAM" id="MobiDB-lite"/>
    </source>
</evidence>
<dbReference type="InterPro" id="IPR045109">
    <property type="entry name" value="LSDs-like"/>
</dbReference>
<dbReference type="GO" id="GO:0008270">
    <property type="term" value="F:zinc ion binding"/>
    <property type="evidence" value="ECO:0007669"/>
    <property type="project" value="UniProtKB-KW"/>
</dbReference>
<dbReference type="InterPro" id="IPR003347">
    <property type="entry name" value="JmjC_dom"/>
</dbReference>
<dbReference type="InterPro" id="IPR001841">
    <property type="entry name" value="Znf_RING"/>
</dbReference>
<dbReference type="Pfam" id="PF02373">
    <property type="entry name" value="JmjC"/>
    <property type="match status" value="1"/>
</dbReference>
<feature type="domain" description="JmjC" evidence="8">
    <location>
        <begin position="266"/>
        <end position="544"/>
    </location>
</feature>
<evidence type="ECO:0000256" key="5">
    <source>
        <dbReference type="PROSITE-ProRule" id="PRU00175"/>
    </source>
</evidence>
<evidence type="ECO:0000313" key="9">
    <source>
        <dbReference type="EMBL" id="KAK1384284.1"/>
    </source>
</evidence>
<feature type="region of interest" description="Disordered" evidence="6">
    <location>
        <begin position="258"/>
        <end position="285"/>
    </location>
</feature>
<evidence type="ECO:0000256" key="1">
    <source>
        <dbReference type="ARBA" id="ARBA00004123"/>
    </source>
</evidence>
<dbReference type="SUPFAM" id="SSF51197">
    <property type="entry name" value="Clavaminate synthase-like"/>
    <property type="match status" value="1"/>
</dbReference>
<dbReference type="Gene3D" id="2.60.120.650">
    <property type="entry name" value="Cupin"/>
    <property type="match status" value="1"/>
</dbReference>
<feature type="domain" description="RING-type" evidence="7">
    <location>
        <begin position="78"/>
        <end position="125"/>
    </location>
</feature>
<evidence type="ECO:0000259" key="8">
    <source>
        <dbReference type="PROSITE" id="PS51184"/>
    </source>
</evidence>